<dbReference type="EMBL" id="JABAIM010000001">
    <property type="protein sequence ID" value="NLR73891.1"/>
    <property type="molecule type" value="Genomic_DNA"/>
</dbReference>
<accession>A0A847RVP3</accession>
<sequence>MAIFRQKKVSKKQQPVLSVKSAVVGEIIRTAMLLDAQLLPPAYRLVIFEAILKHYPELPLRDINQLEQQAAAVGAVSPEHPAQQRMGELQQWIKDDPQRIFTLLVGLAANRGDEYAWSLLQG</sequence>
<name>A0A847RVP3_9NEIS</name>
<evidence type="ECO:0000313" key="2">
    <source>
        <dbReference type="Proteomes" id="UP000587991"/>
    </source>
</evidence>
<dbReference type="RefSeq" id="WP_168875542.1">
    <property type="nucleotide sequence ID" value="NZ_JABAIM010000001.1"/>
</dbReference>
<proteinExistence type="predicted"/>
<protein>
    <submittedName>
        <fullName evidence="1">M15 family metallopeptidase</fullName>
    </submittedName>
</protein>
<reference evidence="1 2" key="1">
    <citation type="submission" date="2020-04" db="EMBL/GenBank/DDBJ databases">
        <title>Draft genome of Leeia sp. IMCC25680.</title>
        <authorList>
            <person name="Song J."/>
            <person name="Cho J.-C."/>
        </authorList>
    </citation>
    <scope>NUCLEOTIDE SEQUENCE [LARGE SCALE GENOMIC DNA]</scope>
    <source>
        <strain evidence="1 2">IMCC25680</strain>
    </source>
</reference>
<keyword evidence="2" id="KW-1185">Reference proteome</keyword>
<dbReference type="Proteomes" id="UP000587991">
    <property type="component" value="Unassembled WGS sequence"/>
</dbReference>
<gene>
    <name evidence="1" type="ORF">HF682_01795</name>
</gene>
<comment type="caution">
    <text evidence="1">The sequence shown here is derived from an EMBL/GenBank/DDBJ whole genome shotgun (WGS) entry which is preliminary data.</text>
</comment>
<dbReference type="AlphaFoldDB" id="A0A847RVP3"/>
<organism evidence="1 2">
    <name type="scientific">Leeia aquatica</name>
    <dbReference type="NCBI Taxonomy" id="2725557"/>
    <lineage>
        <taxon>Bacteria</taxon>
        <taxon>Pseudomonadati</taxon>
        <taxon>Pseudomonadota</taxon>
        <taxon>Betaproteobacteria</taxon>
        <taxon>Neisseriales</taxon>
        <taxon>Leeiaceae</taxon>
        <taxon>Leeia</taxon>
    </lineage>
</organism>
<evidence type="ECO:0000313" key="1">
    <source>
        <dbReference type="EMBL" id="NLR73891.1"/>
    </source>
</evidence>